<dbReference type="EMBL" id="JAXOVC010000006">
    <property type="protein sequence ID" value="KAK4500033.1"/>
    <property type="molecule type" value="Genomic_DNA"/>
</dbReference>
<name>A0ABR0EG38_ZASCE</name>
<dbReference type="Proteomes" id="UP001305779">
    <property type="component" value="Unassembled WGS sequence"/>
</dbReference>
<sequence length="276" mass="31515">MPKRRYQTRSTAHGADSEASGSEAPSKTTKEPPKSTEKQPHCQRGVKRVKLQATSDAALMVPQQAPATPRLFTLPAELQTMIYEYLVLEPGCIGISMRKVGQTSKTQRWELDTFIEHPDETRGIHKPALLSVCRYLRSFAAPIYFTGNTFGIGAMEFNLKFVEVLWKMWGENVKHIRNIDYLYRIRVPYFCKKYGYERKELVGVTVNMKLLESGKINLSLRTSSTDTEDLGSDEICQCELDGVVTLLQNQGNDNRRLFEIMTHYKQDDSKQLARPE</sequence>
<evidence type="ECO:0000313" key="2">
    <source>
        <dbReference type="EMBL" id="KAK4500033.1"/>
    </source>
</evidence>
<evidence type="ECO:0008006" key="4">
    <source>
        <dbReference type="Google" id="ProtNLM"/>
    </source>
</evidence>
<evidence type="ECO:0000313" key="3">
    <source>
        <dbReference type="Proteomes" id="UP001305779"/>
    </source>
</evidence>
<comment type="caution">
    <text evidence="2">The sequence shown here is derived from an EMBL/GenBank/DDBJ whole genome shotgun (WGS) entry which is preliminary data.</text>
</comment>
<keyword evidence="3" id="KW-1185">Reference proteome</keyword>
<organism evidence="2 3">
    <name type="scientific">Zasmidium cellare</name>
    <name type="common">Wine cellar mold</name>
    <name type="synonym">Racodium cellare</name>
    <dbReference type="NCBI Taxonomy" id="395010"/>
    <lineage>
        <taxon>Eukaryota</taxon>
        <taxon>Fungi</taxon>
        <taxon>Dikarya</taxon>
        <taxon>Ascomycota</taxon>
        <taxon>Pezizomycotina</taxon>
        <taxon>Dothideomycetes</taxon>
        <taxon>Dothideomycetidae</taxon>
        <taxon>Mycosphaerellales</taxon>
        <taxon>Mycosphaerellaceae</taxon>
        <taxon>Zasmidium</taxon>
    </lineage>
</organism>
<accession>A0ABR0EG38</accession>
<protein>
    <recommendedName>
        <fullName evidence="4">F-box domain-containing protein</fullName>
    </recommendedName>
</protein>
<gene>
    <name evidence="2" type="ORF">PRZ48_008219</name>
</gene>
<evidence type="ECO:0000256" key="1">
    <source>
        <dbReference type="SAM" id="MobiDB-lite"/>
    </source>
</evidence>
<dbReference type="InterPro" id="IPR038883">
    <property type="entry name" value="AN11006-like"/>
</dbReference>
<dbReference type="PANTHER" id="PTHR42085:SF2">
    <property type="entry name" value="F-BOX DOMAIN-CONTAINING PROTEIN"/>
    <property type="match status" value="1"/>
</dbReference>
<reference evidence="2 3" key="1">
    <citation type="journal article" date="2023" name="G3 (Bethesda)">
        <title>A chromosome-level genome assembly of Zasmidium syzygii isolated from banana leaves.</title>
        <authorList>
            <person name="van Westerhoven A.C."/>
            <person name="Mehrabi R."/>
            <person name="Talebi R."/>
            <person name="Steentjes M.B.F."/>
            <person name="Corcolon B."/>
            <person name="Chong P.A."/>
            <person name="Kema G.H.J."/>
            <person name="Seidl M.F."/>
        </authorList>
    </citation>
    <scope>NUCLEOTIDE SEQUENCE [LARGE SCALE GENOMIC DNA]</scope>
    <source>
        <strain evidence="2 3">P124</strain>
    </source>
</reference>
<feature type="region of interest" description="Disordered" evidence="1">
    <location>
        <begin position="1"/>
        <end position="47"/>
    </location>
</feature>
<proteinExistence type="predicted"/>
<feature type="compositionally biased region" description="Basic and acidic residues" evidence="1">
    <location>
        <begin position="28"/>
        <end position="40"/>
    </location>
</feature>
<dbReference type="PANTHER" id="PTHR42085">
    <property type="entry name" value="F-BOX DOMAIN-CONTAINING PROTEIN"/>
    <property type="match status" value="1"/>
</dbReference>